<proteinExistence type="predicted"/>
<dbReference type="Pfam" id="PF00072">
    <property type="entry name" value="Response_reg"/>
    <property type="match status" value="1"/>
</dbReference>
<dbReference type="PANTHER" id="PTHR44591:SF24">
    <property type="entry name" value="PROTEIN-GLUTAMATE METHYLESTERASE_PROTEIN-GLUTAMINE GLUTAMINASE 1"/>
    <property type="match status" value="1"/>
</dbReference>
<sequence length="133" mass="14137">MPVRCLIVDDNDHFLRVAGRVLDRGGISVVGVSSGLDAMARFDELDPDVALVDVDLGEYDGFELVERLTRAARLRPPCLILISARPGSDVADLVEQSPAVAFVAKSDLCAELILSIVRGANGHGCPVADRDPA</sequence>
<reference evidence="5" key="1">
    <citation type="journal article" date="2019" name="Int. J. Syst. Evol. Microbiol.">
        <title>The Global Catalogue of Microorganisms (GCM) 10K type strain sequencing project: providing services to taxonomists for standard genome sequencing and annotation.</title>
        <authorList>
            <consortium name="The Broad Institute Genomics Platform"/>
            <consortium name="The Broad Institute Genome Sequencing Center for Infectious Disease"/>
            <person name="Wu L."/>
            <person name="Ma J."/>
        </authorList>
    </citation>
    <scope>NUCLEOTIDE SEQUENCE [LARGE SCALE GENOMIC DNA]</scope>
    <source>
        <strain evidence="5">JCM 30346</strain>
    </source>
</reference>
<feature type="modified residue" description="4-aspartylphosphate" evidence="2">
    <location>
        <position position="53"/>
    </location>
</feature>
<dbReference type="PANTHER" id="PTHR44591">
    <property type="entry name" value="STRESS RESPONSE REGULATOR PROTEIN 1"/>
    <property type="match status" value="1"/>
</dbReference>
<dbReference type="InterPro" id="IPR011006">
    <property type="entry name" value="CheY-like_superfamily"/>
</dbReference>
<evidence type="ECO:0000256" key="2">
    <source>
        <dbReference type="PROSITE-ProRule" id="PRU00169"/>
    </source>
</evidence>
<evidence type="ECO:0000259" key="3">
    <source>
        <dbReference type="PROSITE" id="PS50110"/>
    </source>
</evidence>
<organism evidence="4 5">
    <name type="scientific">Sphaerisporangium aureirubrum</name>
    <dbReference type="NCBI Taxonomy" id="1544736"/>
    <lineage>
        <taxon>Bacteria</taxon>
        <taxon>Bacillati</taxon>
        <taxon>Actinomycetota</taxon>
        <taxon>Actinomycetes</taxon>
        <taxon>Streptosporangiales</taxon>
        <taxon>Streptosporangiaceae</taxon>
        <taxon>Sphaerisporangium</taxon>
    </lineage>
</organism>
<dbReference type="CDD" id="cd00156">
    <property type="entry name" value="REC"/>
    <property type="match status" value="1"/>
</dbReference>
<dbReference type="Proteomes" id="UP001596137">
    <property type="component" value="Unassembled WGS sequence"/>
</dbReference>
<comment type="caution">
    <text evidence="4">The sequence shown here is derived from an EMBL/GenBank/DDBJ whole genome shotgun (WGS) entry which is preliminary data.</text>
</comment>
<keyword evidence="1 2" id="KW-0597">Phosphoprotein</keyword>
<dbReference type="InterPro" id="IPR050595">
    <property type="entry name" value="Bact_response_regulator"/>
</dbReference>
<dbReference type="SMART" id="SM00448">
    <property type="entry name" value="REC"/>
    <property type="match status" value="1"/>
</dbReference>
<evidence type="ECO:0000256" key="1">
    <source>
        <dbReference type="ARBA" id="ARBA00022553"/>
    </source>
</evidence>
<dbReference type="EMBL" id="JBHSRF010000027">
    <property type="protein sequence ID" value="MFC6083344.1"/>
    <property type="molecule type" value="Genomic_DNA"/>
</dbReference>
<evidence type="ECO:0000313" key="5">
    <source>
        <dbReference type="Proteomes" id="UP001596137"/>
    </source>
</evidence>
<protein>
    <submittedName>
        <fullName evidence="4">Response regulator</fullName>
    </submittedName>
</protein>
<keyword evidence="5" id="KW-1185">Reference proteome</keyword>
<feature type="domain" description="Response regulatory" evidence="3">
    <location>
        <begin position="4"/>
        <end position="120"/>
    </location>
</feature>
<accession>A0ABW1NIZ2</accession>
<dbReference type="Gene3D" id="3.40.50.2300">
    <property type="match status" value="1"/>
</dbReference>
<gene>
    <name evidence="4" type="ORF">ACFP1K_19380</name>
</gene>
<evidence type="ECO:0000313" key="4">
    <source>
        <dbReference type="EMBL" id="MFC6083344.1"/>
    </source>
</evidence>
<dbReference type="SUPFAM" id="SSF52172">
    <property type="entry name" value="CheY-like"/>
    <property type="match status" value="1"/>
</dbReference>
<dbReference type="PROSITE" id="PS50110">
    <property type="entry name" value="RESPONSE_REGULATORY"/>
    <property type="match status" value="1"/>
</dbReference>
<name>A0ABW1NIZ2_9ACTN</name>
<dbReference type="InterPro" id="IPR001789">
    <property type="entry name" value="Sig_transdc_resp-reg_receiver"/>
</dbReference>